<evidence type="ECO:0000313" key="7">
    <source>
        <dbReference type="EMBL" id="MCC3145150.1"/>
    </source>
</evidence>
<feature type="domain" description="GS beta-grasp" evidence="5">
    <location>
        <begin position="26"/>
        <end position="119"/>
    </location>
</feature>
<sequence length="457" mass="52734">MTQLNNKTSGYPRISERYIKYKLKEENIKMIRVEYTDLNGVNRSKLLPVDMIDHVFEEGIAFCTAIMSMSFDNKIAEVDYIEENNYDDFKILADPSTFKILPHIDNTALLLGDLYHNGEKMKQSPRWFLKRMIKEYQNLGYNPISANELEFFLFNRKKDGAFIPYTNKAGNCYTSDYRIDPNQFLGKMTETFKEMDFQVLYMNHEFYPGQYEYNWKHGSVLRNADEGVLFKGISKEIAHQNNLFITYMAKPLDDNGGSGGHFHFSIEDIVSGDNLFFDQDKADGMSDLMHNFAAGILKHAKALTAFLAPTINCYKRFQPNSFAPYYIGWGYDNRTAFLRVPKERGGATRLEVRAGSAAANPYLALASILAAGLDGIKNELEPEPISEEDLYYQDIDERERVPKSLELALAALEKDQWLKECAGQDLINNFVKLKELEVNKFFNSVTDWEWDFYAYHV</sequence>
<dbReference type="PROSITE" id="PS51987">
    <property type="entry name" value="GS_CATALYTIC"/>
    <property type="match status" value="1"/>
</dbReference>
<dbReference type="EC" id="6.3.1.2" evidence="2"/>
<dbReference type="GO" id="GO:0016020">
    <property type="term" value="C:membrane"/>
    <property type="evidence" value="ECO:0007669"/>
    <property type="project" value="TreeGrafter"/>
</dbReference>
<dbReference type="Gene3D" id="3.30.590.10">
    <property type="entry name" value="Glutamine synthetase/guanido kinase, catalytic domain"/>
    <property type="match status" value="1"/>
</dbReference>
<evidence type="ECO:0000259" key="5">
    <source>
        <dbReference type="PROSITE" id="PS51986"/>
    </source>
</evidence>
<dbReference type="GO" id="GO:0005737">
    <property type="term" value="C:cytoplasm"/>
    <property type="evidence" value="ECO:0007669"/>
    <property type="project" value="TreeGrafter"/>
</dbReference>
<dbReference type="InterPro" id="IPR014746">
    <property type="entry name" value="Gln_synth/guanido_kin_cat_dom"/>
</dbReference>
<protein>
    <recommendedName>
        <fullName evidence="2">glutamine synthetase</fullName>
        <ecNumber evidence="2">6.3.1.2</ecNumber>
    </recommendedName>
</protein>
<dbReference type="PANTHER" id="PTHR43407:SF1">
    <property type="entry name" value="LENGSIN"/>
    <property type="match status" value="1"/>
</dbReference>
<evidence type="ECO:0000313" key="8">
    <source>
        <dbReference type="Proteomes" id="UP001199296"/>
    </source>
</evidence>
<comment type="similarity">
    <text evidence="1 3 4">Belongs to the glutamine synthetase family.</text>
</comment>
<dbReference type="GO" id="GO:0004356">
    <property type="term" value="F:glutamine synthetase activity"/>
    <property type="evidence" value="ECO:0007669"/>
    <property type="project" value="UniProtKB-EC"/>
</dbReference>
<dbReference type="RefSeq" id="WP_229345680.1">
    <property type="nucleotide sequence ID" value="NZ_JAJFAT010000009.1"/>
</dbReference>
<name>A0AAW4WVL8_9FIRM</name>
<gene>
    <name evidence="7" type="ORF">LJ207_07415</name>
</gene>
<dbReference type="GO" id="GO:0006542">
    <property type="term" value="P:glutamine biosynthetic process"/>
    <property type="evidence" value="ECO:0007669"/>
    <property type="project" value="InterPro"/>
</dbReference>
<evidence type="ECO:0000256" key="4">
    <source>
        <dbReference type="RuleBase" id="RU000384"/>
    </source>
</evidence>
<dbReference type="SUPFAM" id="SSF55931">
    <property type="entry name" value="Glutamine synthetase/guanido kinase"/>
    <property type="match status" value="1"/>
</dbReference>
<dbReference type="PANTHER" id="PTHR43407">
    <property type="entry name" value="GLUTAMINE SYNTHETASE"/>
    <property type="match status" value="1"/>
</dbReference>
<reference evidence="7 8" key="1">
    <citation type="submission" date="2021-10" db="EMBL/GenBank/DDBJ databases">
        <authorList>
            <person name="Grouzdev D.S."/>
            <person name="Pantiukh K.S."/>
            <person name="Krutkina M.S."/>
        </authorList>
    </citation>
    <scope>NUCLEOTIDE SEQUENCE [LARGE SCALE GENOMIC DNA]</scope>
    <source>
        <strain evidence="7 8">Z-7514</strain>
    </source>
</reference>
<evidence type="ECO:0000256" key="1">
    <source>
        <dbReference type="ARBA" id="ARBA00009897"/>
    </source>
</evidence>
<dbReference type="AlphaFoldDB" id="A0AAW4WVL8"/>
<dbReference type="SUPFAM" id="SSF54368">
    <property type="entry name" value="Glutamine synthetase, N-terminal domain"/>
    <property type="match status" value="1"/>
</dbReference>
<dbReference type="Gene3D" id="3.10.20.70">
    <property type="entry name" value="Glutamine synthetase, N-terminal domain"/>
    <property type="match status" value="1"/>
</dbReference>
<dbReference type="EMBL" id="JAJFAT010000009">
    <property type="protein sequence ID" value="MCC3145150.1"/>
    <property type="molecule type" value="Genomic_DNA"/>
</dbReference>
<dbReference type="SMART" id="SM01230">
    <property type="entry name" value="Gln-synt_C"/>
    <property type="match status" value="1"/>
</dbReference>
<dbReference type="Pfam" id="PF00120">
    <property type="entry name" value="Gln-synt_C"/>
    <property type="match status" value="1"/>
</dbReference>
<evidence type="ECO:0000256" key="2">
    <source>
        <dbReference type="ARBA" id="ARBA00012937"/>
    </source>
</evidence>
<accession>A0AAW4WVL8</accession>
<comment type="caution">
    <text evidence="7">The sequence shown here is derived from an EMBL/GenBank/DDBJ whole genome shotgun (WGS) entry which is preliminary data.</text>
</comment>
<dbReference type="PROSITE" id="PS51986">
    <property type="entry name" value="GS_BETA_GRASP"/>
    <property type="match status" value="1"/>
</dbReference>
<organism evidence="7 8">
    <name type="scientific">Halanaerobium polyolivorans</name>
    <dbReference type="NCBI Taxonomy" id="2886943"/>
    <lineage>
        <taxon>Bacteria</taxon>
        <taxon>Bacillati</taxon>
        <taxon>Bacillota</taxon>
        <taxon>Clostridia</taxon>
        <taxon>Halanaerobiales</taxon>
        <taxon>Halanaerobiaceae</taxon>
        <taxon>Halanaerobium</taxon>
    </lineage>
</organism>
<keyword evidence="8" id="KW-1185">Reference proteome</keyword>
<feature type="domain" description="GS catalytic" evidence="6">
    <location>
        <begin position="125"/>
        <end position="457"/>
    </location>
</feature>
<dbReference type="InterPro" id="IPR036651">
    <property type="entry name" value="Gln_synt_N_sf"/>
</dbReference>
<dbReference type="InterPro" id="IPR008146">
    <property type="entry name" value="Gln_synth_cat_dom"/>
</dbReference>
<dbReference type="Proteomes" id="UP001199296">
    <property type="component" value="Unassembled WGS sequence"/>
</dbReference>
<dbReference type="InterPro" id="IPR008147">
    <property type="entry name" value="Gln_synt_N"/>
</dbReference>
<proteinExistence type="inferred from homology"/>
<evidence type="ECO:0000259" key="6">
    <source>
        <dbReference type="PROSITE" id="PS51987"/>
    </source>
</evidence>
<evidence type="ECO:0000256" key="3">
    <source>
        <dbReference type="PROSITE-ProRule" id="PRU01330"/>
    </source>
</evidence>